<evidence type="ECO:0000313" key="4">
    <source>
        <dbReference type="Proteomes" id="UP000078292"/>
    </source>
</evidence>
<dbReference type="PROSITE" id="PS51257">
    <property type="entry name" value="PROKAR_LIPOPROTEIN"/>
    <property type="match status" value="1"/>
</dbReference>
<dbReference type="Pfam" id="PF18042">
    <property type="entry name" value="ORF_12_N"/>
    <property type="match status" value="1"/>
</dbReference>
<evidence type="ECO:0000259" key="2">
    <source>
        <dbReference type="Pfam" id="PF18042"/>
    </source>
</evidence>
<dbReference type="OrthoDB" id="4964096at2"/>
<feature type="region of interest" description="Disordered" evidence="1">
    <location>
        <begin position="155"/>
        <end position="179"/>
    </location>
</feature>
<dbReference type="RefSeq" id="WP_043058293.1">
    <property type="nucleotide sequence ID" value="NZ_LXEY01000021.1"/>
</dbReference>
<evidence type="ECO:0000256" key="1">
    <source>
        <dbReference type="SAM" id="MobiDB-lite"/>
    </source>
</evidence>
<sequence length="179" mass="19443">MQLSTPRTILLTLVTATTLTLTGCVADPDIADDLPDQGAPPTHVAEVTFPDSEVAQTSEWVVEEINGVRAINKQDWYPRVSPELSEDIPVDSLVGTLNSQLRPSLPFVPSDYEEPEPNYGITRLTPDLTAQPVDLHIQVDNTGLISALWYETVESDATTDTTEQPSDDGEEIPSDGLGQ</sequence>
<reference evidence="3 4" key="1">
    <citation type="submission" date="2016-04" db="EMBL/GenBank/DDBJ databases">
        <title>First whole genome shotgun sequence of the bacterium Enteractinococcus sp. strain UASWS1574.</title>
        <authorList>
            <person name="Crovadore J."/>
            <person name="Chablais R."/>
            <person name="Lefort F."/>
        </authorList>
    </citation>
    <scope>NUCLEOTIDE SEQUENCE [LARGE SCALE GENOMIC DNA]</scope>
    <source>
        <strain evidence="3 4">UASWS1574</strain>
    </source>
</reference>
<dbReference type="Proteomes" id="UP000078292">
    <property type="component" value="Unassembled WGS sequence"/>
</dbReference>
<gene>
    <name evidence="3" type="ORF">A6F49_13580</name>
</gene>
<name>A0A1B7LX78_9MICC</name>
<accession>A0A1B7LX78</accession>
<keyword evidence="4" id="KW-1185">Reference proteome</keyword>
<proteinExistence type="predicted"/>
<feature type="compositionally biased region" description="Polar residues" evidence="1">
    <location>
        <begin position="155"/>
        <end position="164"/>
    </location>
</feature>
<dbReference type="STRING" id="1837282.A6F49_13580"/>
<feature type="domain" description="ORF 12 gene product N-terminal" evidence="2">
    <location>
        <begin position="50"/>
        <end position="145"/>
    </location>
</feature>
<comment type="caution">
    <text evidence="3">The sequence shown here is derived from an EMBL/GenBank/DDBJ whole genome shotgun (WGS) entry which is preliminary data.</text>
</comment>
<dbReference type="Gene3D" id="3.10.450.280">
    <property type="match status" value="1"/>
</dbReference>
<dbReference type="EMBL" id="LXEY01000021">
    <property type="protein sequence ID" value="OAV59798.1"/>
    <property type="molecule type" value="Genomic_DNA"/>
</dbReference>
<organism evidence="3 4">
    <name type="scientific">Enteractinococcus helveticum</name>
    <dbReference type="NCBI Taxonomy" id="1837282"/>
    <lineage>
        <taxon>Bacteria</taxon>
        <taxon>Bacillati</taxon>
        <taxon>Actinomycetota</taxon>
        <taxon>Actinomycetes</taxon>
        <taxon>Micrococcales</taxon>
        <taxon>Micrococcaceae</taxon>
    </lineage>
</organism>
<dbReference type="AlphaFoldDB" id="A0A1B7LX78"/>
<dbReference type="InterPro" id="IPR040846">
    <property type="entry name" value="ORF_12_N"/>
</dbReference>
<protein>
    <recommendedName>
        <fullName evidence="2">ORF 12 gene product N-terminal domain-containing protein</fullName>
    </recommendedName>
</protein>
<evidence type="ECO:0000313" key="3">
    <source>
        <dbReference type="EMBL" id="OAV59798.1"/>
    </source>
</evidence>